<dbReference type="PANTHER" id="PTHR12124">
    <property type="entry name" value="POLYMYOSITIS/SCLERODERMA AUTOANTIGEN-RELATED"/>
    <property type="match status" value="1"/>
</dbReference>
<evidence type="ECO:0000313" key="5">
    <source>
        <dbReference type="EMBL" id="CAL8123257.1"/>
    </source>
</evidence>
<dbReference type="SMART" id="SM00474">
    <property type="entry name" value="35EXOc"/>
    <property type="match status" value="1"/>
</dbReference>
<dbReference type="PANTHER" id="PTHR12124:SF47">
    <property type="entry name" value="EXOSOME COMPONENT 10"/>
    <property type="match status" value="1"/>
</dbReference>
<evidence type="ECO:0000259" key="4">
    <source>
        <dbReference type="PROSITE" id="PS50967"/>
    </source>
</evidence>
<accession>A0ABP1R8T2</accession>
<feature type="region of interest" description="Disordered" evidence="3">
    <location>
        <begin position="433"/>
        <end position="537"/>
    </location>
</feature>
<feature type="compositionally biased region" description="Basic and acidic residues" evidence="3">
    <location>
        <begin position="491"/>
        <end position="501"/>
    </location>
</feature>
<keyword evidence="2" id="KW-0539">Nucleus</keyword>
<evidence type="ECO:0000313" key="6">
    <source>
        <dbReference type="Proteomes" id="UP001642540"/>
    </source>
</evidence>
<keyword evidence="6" id="KW-1185">Reference proteome</keyword>
<reference evidence="5 6" key="1">
    <citation type="submission" date="2024-08" db="EMBL/GenBank/DDBJ databases">
        <authorList>
            <person name="Cucini C."/>
            <person name="Frati F."/>
        </authorList>
    </citation>
    <scope>NUCLEOTIDE SEQUENCE [LARGE SCALE GENOMIC DNA]</scope>
</reference>
<dbReference type="Gene3D" id="3.30.420.10">
    <property type="entry name" value="Ribonuclease H-like superfamily/Ribonuclease H"/>
    <property type="match status" value="1"/>
</dbReference>
<comment type="caution">
    <text evidence="5">The sequence shown here is derived from an EMBL/GenBank/DDBJ whole genome shotgun (WGS) entry which is preliminary data.</text>
</comment>
<dbReference type="Gene3D" id="1.10.150.80">
    <property type="entry name" value="HRDC domain"/>
    <property type="match status" value="1"/>
</dbReference>
<dbReference type="SUPFAM" id="SSF53098">
    <property type="entry name" value="Ribonuclease H-like"/>
    <property type="match status" value="1"/>
</dbReference>
<evidence type="ECO:0000256" key="1">
    <source>
        <dbReference type="ARBA" id="ARBA00004123"/>
    </source>
</evidence>
<dbReference type="PROSITE" id="PS50967">
    <property type="entry name" value="HRDC"/>
    <property type="match status" value="1"/>
</dbReference>
<dbReference type="Pfam" id="PF01612">
    <property type="entry name" value="DNA_pol_A_exo1"/>
    <property type="match status" value="1"/>
</dbReference>
<organism evidence="5 6">
    <name type="scientific">Orchesella dallaii</name>
    <dbReference type="NCBI Taxonomy" id="48710"/>
    <lineage>
        <taxon>Eukaryota</taxon>
        <taxon>Metazoa</taxon>
        <taxon>Ecdysozoa</taxon>
        <taxon>Arthropoda</taxon>
        <taxon>Hexapoda</taxon>
        <taxon>Collembola</taxon>
        <taxon>Entomobryomorpha</taxon>
        <taxon>Entomobryoidea</taxon>
        <taxon>Orchesellidae</taxon>
        <taxon>Orchesellinae</taxon>
        <taxon>Orchesella</taxon>
    </lineage>
</organism>
<dbReference type="Proteomes" id="UP001642540">
    <property type="component" value="Unassembled WGS sequence"/>
</dbReference>
<evidence type="ECO:0000256" key="3">
    <source>
        <dbReference type="SAM" id="MobiDB-lite"/>
    </source>
</evidence>
<dbReference type="InterPro" id="IPR044876">
    <property type="entry name" value="HRDC_dom_sf"/>
</dbReference>
<gene>
    <name evidence="5" type="ORF">ODALV1_LOCUS20143</name>
</gene>
<name>A0ABP1R8T2_9HEXA</name>
<sequence>MNSAKRKAKNWHLDAKKWPKAKTRPQDQFPEYMAQRQGLNRLDDFLFSRNPLIDDIMKWKPPHWLFERVEWNARSSALIVDSSEKFTKMMEILEEEKTWMVDLEGNNTHSYLGMTMLIQIAVPIKSFIIHVPSCIKNIMNNLTALFECDSVVKIMHGAANDVRFLQRDFHCFPKSVVDTQFIYNYAFGITEKNYKIGFKEMARELLGSAYPADFETSCTAADWRVYPLPVILQKYAQYDTALLGECWEKLKPYFTDGMWKNSTLNPFRLSNQQTASIFKKNNDELKKTLKKYPEAYENFPLFKTIFDWRDKRARLVDEPPSEVMNTTEIITLMRAKPGNDKELRTVFNPNSIPRWVREVKDELLALFVQQPTHVVTSNDEDWEQEDILVLNAPEEPMDLDPPDLTVVPEIDIHEKNPPITITRTVEFTVENEIQNHTKQSTATPRPTIPERSELPQKPKTDNPLYKRDVTSLARLPVHRKKWISNPPHPCPNKDTRADGRICKKKKIRPVRPEGTSRRRRTLSPDSKRYQRRRRKFNNRWNRKLRECPIVLKEVTPPPPEGDFSRWSM</sequence>
<protein>
    <recommendedName>
        <fullName evidence="4">HRDC domain-containing protein</fullName>
    </recommendedName>
</protein>
<dbReference type="SUPFAM" id="SSF47819">
    <property type="entry name" value="HRDC-like"/>
    <property type="match status" value="1"/>
</dbReference>
<dbReference type="Pfam" id="PF00570">
    <property type="entry name" value="HRDC"/>
    <property type="match status" value="1"/>
</dbReference>
<dbReference type="InterPro" id="IPR010997">
    <property type="entry name" value="HRDC-like_sf"/>
</dbReference>
<feature type="domain" description="HRDC" evidence="4">
    <location>
        <begin position="295"/>
        <end position="377"/>
    </location>
</feature>
<dbReference type="InterPro" id="IPR002562">
    <property type="entry name" value="3'-5'_exonuclease_dom"/>
</dbReference>
<evidence type="ECO:0000256" key="2">
    <source>
        <dbReference type="ARBA" id="ARBA00023242"/>
    </source>
</evidence>
<dbReference type="InterPro" id="IPR045092">
    <property type="entry name" value="Rrp6-like"/>
</dbReference>
<proteinExistence type="predicted"/>
<dbReference type="InterPro" id="IPR012337">
    <property type="entry name" value="RNaseH-like_sf"/>
</dbReference>
<dbReference type="EMBL" id="CAXLJM020000068">
    <property type="protein sequence ID" value="CAL8123257.1"/>
    <property type="molecule type" value="Genomic_DNA"/>
</dbReference>
<feature type="compositionally biased region" description="Polar residues" evidence="3">
    <location>
        <begin position="433"/>
        <end position="444"/>
    </location>
</feature>
<feature type="compositionally biased region" description="Basic and acidic residues" evidence="3">
    <location>
        <begin position="448"/>
        <end position="469"/>
    </location>
</feature>
<dbReference type="InterPro" id="IPR002121">
    <property type="entry name" value="HRDC_dom"/>
</dbReference>
<comment type="subcellular location">
    <subcellularLocation>
        <location evidence="1">Nucleus</location>
    </subcellularLocation>
</comment>
<dbReference type="InterPro" id="IPR036397">
    <property type="entry name" value="RNaseH_sf"/>
</dbReference>